<evidence type="ECO:0000256" key="5">
    <source>
        <dbReference type="ARBA" id="ARBA00022691"/>
    </source>
</evidence>
<proteinExistence type="inferred from homology"/>
<dbReference type="InterPro" id="IPR029063">
    <property type="entry name" value="SAM-dependent_MTases_sf"/>
</dbReference>
<dbReference type="InterPro" id="IPR002052">
    <property type="entry name" value="DNA_methylase_N6_adenine_CS"/>
</dbReference>
<accession>U3CTQ1</accession>
<dbReference type="CDD" id="cd02440">
    <property type="entry name" value="AdoMet_MTases"/>
    <property type="match status" value="1"/>
</dbReference>
<dbReference type="Pfam" id="PF05175">
    <property type="entry name" value="MTS"/>
    <property type="match status" value="1"/>
</dbReference>
<keyword evidence="3 6" id="KW-0489">Methyltransferase</keyword>
<evidence type="ECO:0000313" key="10">
    <source>
        <dbReference type="Proteomes" id="UP000016562"/>
    </source>
</evidence>
<dbReference type="InterPro" id="IPR058679">
    <property type="entry name" value="RlmG_N"/>
</dbReference>
<dbReference type="PIRSF" id="PIRSF037565">
    <property type="entry name" value="RRNA_m2G_Mtase_RsmD_prd"/>
    <property type="match status" value="1"/>
</dbReference>
<dbReference type="InterPro" id="IPR007848">
    <property type="entry name" value="Small_mtfrase_dom"/>
</dbReference>
<dbReference type="eggNOG" id="COG2813">
    <property type="taxonomic scope" value="Bacteria"/>
</dbReference>
<protein>
    <recommendedName>
        <fullName evidence="6">Ribosomal RNA large subunit methyltransferase G</fullName>
        <ecNumber evidence="6">2.1.1.174</ecNumber>
    </recommendedName>
    <alternativeName>
        <fullName evidence="6">23S rRNA m2G1835 methyltransferase</fullName>
    </alternativeName>
    <alternativeName>
        <fullName evidence="6">rRNA (guanine-N(2)-)-methyltransferase RlmG</fullName>
    </alternativeName>
</protein>
<comment type="catalytic activity">
    <reaction evidence="6">
        <text>guanosine(1835) in 23S rRNA + S-adenosyl-L-methionine = N(2)-methylguanosine(1835) in 23S rRNA + S-adenosyl-L-homocysteine + H(+)</text>
        <dbReference type="Rhea" id="RHEA:42744"/>
        <dbReference type="Rhea" id="RHEA-COMP:10217"/>
        <dbReference type="Rhea" id="RHEA-COMP:10218"/>
        <dbReference type="ChEBI" id="CHEBI:15378"/>
        <dbReference type="ChEBI" id="CHEBI:57856"/>
        <dbReference type="ChEBI" id="CHEBI:59789"/>
        <dbReference type="ChEBI" id="CHEBI:74269"/>
        <dbReference type="ChEBI" id="CHEBI:74481"/>
        <dbReference type="EC" id="2.1.1.174"/>
    </reaction>
</comment>
<dbReference type="InterPro" id="IPR017237">
    <property type="entry name" value="RLMG"/>
</dbReference>
<dbReference type="InterPro" id="IPR046977">
    <property type="entry name" value="RsmC/RlmG"/>
</dbReference>
<evidence type="ECO:0000256" key="2">
    <source>
        <dbReference type="ARBA" id="ARBA00022552"/>
    </source>
</evidence>
<keyword evidence="4 6" id="KW-0808">Transferase</keyword>
<comment type="subcellular location">
    <subcellularLocation>
        <location evidence="6">Cytoplasm</location>
    </subcellularLocation>
</comment>
<dbReference type="RefSeq" id="WP_021714732.1">
    <property type="nucleotide sequence ID" value="NZ_BATM01000048.1"/>
</dbReference>
<evidence type="ECO:0000256" key="4">
    <source>
        <dbReference type="ARBA" id="ARBA00022679"/>
    </source>
</evidence>
<evidence type="ECO:0000256" key="6">
    <source>
        <dbReference type="HAMAP-Rule" id="MF_01859"/>
    </source>
</evidence>
<sequence>MKTELVLHDQQFTLHRFPKRANETLQAWDAGDEYIINHFTETPLTSGSKVLILNDNFGALSCWFSREHQVFLQTDSLISQKGAQQNLQHNQCNSITFLRSTDAIPSDIDVVIMQLPKSNRFLTWQLHQIKTHLNPSTPVVAVNKANAIHTSTLKLFEKYLGETTTSLAWKKHRLVFSQVGTQETATVEQKTNWTVPEHNMQLSNLANVYSGESLDLGARFILEHLPQGSKQTKIIDLGCGNGVLSIKLGRNNPYSQITSVDESFMAVESARINVTNNVDNPERYTFTANNCLDGFEKEHYDLVVCNPPFHQQNTVTDHIAWQMFRDAHHALEAAGELLVVGNGHLGYLAKLTRLFGKGQVSIVASNKKFVILSAKKAS</sequence>
<evidence type="ECO:0000256" key="3">
    <source>
        <dbReference type="ARBA" id="ARBA00022603"/>
    </source>
</evidence>
<dbReference type="AlphaFoldDB" id="U3CTQ1"/>
<comment type="caution">
    <text evidence="9">The sequence shown here is derived from an EMBL/GenBank/DDBJ whole genome shotgun (WGS) entry which is preliminary data.</text>
</comment>
<dbReference type="PANTHER" id="PTHR47816">
    <property type="entry name" value="RIBOSOMAL RNA SMALL SUBUNIT METHYLTRANSFERASE C"/>
    <property type="match status" value="1"/>
</dbReference>
<evidence type="ECO:0000259" key="7">
    <source>
        <dbReference type="Pfam" id="PF05175"/>
    </source>
</evidence>
<dbReference type="PANTHER" id="PTHR47816:SF5">
    <property type="entry name" value="RIBOSOMAL RNA LARGE SUBUNIT METHYLTRANSFERASE G"/>
    <property type="match status" value="1"/>
</dbReference>
<feature type="domain" description="Methyltransferase small" evidence="7">
    <location>
        <begin position="200"/>
        <end position="372"/>
    </location>
</feature>
<comment type="similarity">
    <text evidence="6">Belongs to the methyltransferase superfamily. RlmG family.</text>
</comment>
<evidence type="ECO:0000259" key="8">
    <source>
        <dbReference type="Pfam" id="PF26049"/>
    </source>
</evidence>
<dbReference type="EMBL" id="BATM01000048">
    <property type="protein sequence ID" value="GAD81033.1"/>
    <property type="molecule type" value="Genomic_DNA"/>
</dbReference>
<name>U3CTQ1_9VIBR</name>
<evidence type="ECO:0000313" key="9">
    <source>
        <dbReference type="EMBL" id="GAD81033.1"/>
    </source>
</evidence>
<dbReference type="GO" id="GO:0052916">
    <property type="term" value="F:23S rRNA (guanine(1835)-N(2))-methyltransferase activity"/>
    <property type="evidence" value="ECO:0007669"/>
    <property type="project" value="UniProtKB-EC"/>
</dbReference>
<dbReference type="PROSITE" id="PS00092">
    <property type="entry name" value="N6_MTASE"/>
    <property type="match status" value="1"/>
</dbReference>
<keyword evidence="5 6" id="KW-0949">S-adenosyl-L-methionine</keyword>
<dbReference type="Proteomes" id="UP000016562">
    <property type="component" value="Unassembled WGS sequence"/>
</dbReference>
<organism evidence="9 10">
    <name type="scientific">Vibrio ezurae NBRC 102218</name>
    <dbReference type="NCBI Taxonomy" id="1219080"/>
    <lineage>
        <taxon>Bacteria</taxon>
        <taxon>Pseudomonadati</taxon>
        <taxon>Pseudomonadota</taxon>
        <taxon>Gammaproteobacteria</taxon>
        <taxon>Vibrionales</taxon>
        <taxon>Vibrionaceae</taxon>
        <taxon>Vibrio</taxon>
    </lineage>
</organism>
<feature type="domain" description="RlmG N-terminal" evidence="8">
    <location>
        <begin position="3"/>
        <end position="179"/>
    </location>
</feature>
<dbReference type="STRING" id="1219080.VEZ01S_48_00230"/>
<dbReference type="OrthoDB" id="29650at2"/>
<dbReference type="GO" id="GO:0003676">
    <property type="term" value="F:nucleic acid binding"/>
    <property type="evidence" value="ECO:0007669"/>
    <property type="project" value="InterPro"/>
</dbReference>
<keyword evidence="10" id="KW-1185">Reference proteome</keyword>
<reference evidence="9 10" key="1">
    <citation type="submission" date="2013-09" db="EMBL/GenBank/DDBJ databases">
        <title>Whole genome shotgun sequence of Vibrio ezurae NBRC 102218.</title>
        <authorList>
            <person name="Yoshida I."/>
            <person name="Hosoyama A."/>
            <person name="Numata M."/>
            <person name="Hashimoto M."/>
            <person name="Hosoyama Y."/>
            <person name="Tsuchikane K."/>
            <person name="Noguchi M."/>
            <person name="Hirakata S."/>
            <person name="Ichikawa N."/>
            <person name="Ohji S."/>
            <person name="Yamazoe A."/>
            <person name="Fujita N."/>
        </authorList>
    </citation>
    <scope>NUCLEOTIDE SEQUENCE [LARGE SCALE GENOMIC DNA]</scope>
    <source>
        <strain evidence="9 10">NBRC 102218</strain>
    </source>
</reference>
<dbReference type="Pfam" id="PF26049">
    <property type="entry name" value="RLMG_N"/>
    <property type="match status" value="1"/>
</dbReference>
<dbReference type="SUPFAM" id="SSF53335">
    <property type="entry name" value="S-adenosyl-L-methionine-dependent methyltransferases"/>
    <property type="match status" value="1"/>
</dbReference>
<dbReference type="GO" id="GO:0005737">
    <property type="term" value="C:cytoplasm"/>
    <property type="evidence" value="ECO:0007669"/>
    <property type="project" value="UniProtKB-SubCell"/>
</dbReference>
<dbReference type="HAMAP" id="MF_01859">
    <property type="entry name" value="23SrRNA_methyltr_G"/>
    <property type="match status" value="1"/>
</dbReference>
<evidence type="ECO:0000256" key="1">
    <source>
        <dbReference type="ARBA" id="ARBA00022490"/>
    </source>
</evidence>
<comment type="function">
    <text evidence="6">Specifically methylates the guanine in position 1835 (m2G1835) of 23S rRNA.</text>
</comment>
<dbReference type="EC" id="2.1.1.174" evidence="6"/>
<keyword evidence="1 6" id="KW-0963">Cytoplasm</keyword>
<dbReference type="Gene3D" id="3.40.50.150">
    <property type="entry name" value="Vaccinia Virus protein VP39"/>
    <property type="match status" value="2"/>
</dbReference>
<keyword evidence="2 6" id="KW-0698">rRNA processing</keyword>
<gene>
    <name evidence="6 9" type="primary">rlmG</name>
    <name evidence="9" type="ORF">VEZ01S_48_00230</name>
</gene>